<sequence length="64" mass="6997">LIPTLLSVIVNILIAGFVFYLSNWLIKIIGESGSRAISKFSSLLLGAIGIMMVRKGIIHIIHSF</sequence>
<reference evidence="8" key="1">
    <citation type="journal article" date="2020" name="mSystems">
        <title>Genome- and Community-Level Interaction Insights into Carbon Utilization and Element Cycling Functions of Hydrothermarchaeota in Hydrothermal Sediment.</title>
        <authorList>
            <person name="Zhou Z."/>
            <person name="Liu Y."/>
            <person name="Xu W."/>
            <person name="Pan J."/>
            <person name="Luo Z.H."/>
            <person name="Li M."/>
        </authorList>
    </citation>
    <scope>NUCLEOTIDE SEQUENCE [LARGE SCALE GENOMIC DNA]</scope>
    <source>
        <strain evidence="8">HyVt-219</strain>
    </source>
</reference>
<evidence type="ECO:0000256" key="7">
    <source>
        <dbReference type="RuleBase" id="RU362048"/>
    </source>
</evidence>
<keyword evidence="3" id="KW-1003">Cell membrane</keyword>
<accession>A0A7V0QTB8</accession>
<dbReference type="AlphaFoldDB" id="A0A7V0QTB8"/>
<organism evidence="8">
    <name type="scientific">Aerophobetes bacterium</name>
    <dbReference type="NCBI Taxonomy" id="2030807"/>
    <lineage>
        <taxon>Bacteria</taxon>
        <taxon>Candidatus Aerophobota</taxon>
    </lineage>
</organism>
<name>A0A7V0QTB8_UNCAE</name>
<feature type="non-terminal residue" evidence="8">
    <location>
        <position position="1"/>
    </location>
</feature>
<evidence type="ECO:0000256" key="4">
    <source>
        <dbReference type="ARBA" id="ARBA00022692"/>
    </source>
</evidence>
<keyword evidence="6 7" id="KW-0472">Membrane</keyword>
<feature type="transmembrane region" description="Helical" evidence="7">
    <location>
        <begin position="6"/>
        <end position="30"/>
    </location>
</feature>
<evidence type="ECO:0000256" key="6">
    <source>
        <dbReference type="ARBA" id="ARBA00023136"/>
    </source>
</evidence>
<keyword evidence="5 7" id="KW-1133">Transmembrane helix</keyword>
<feature type="transmembrane region" description="Helical" evidence="7">
    <location>
        <begin position="42"/>
        <end position="61"/>
    </location>
</feature>
<evidence type="ECO:0000313" key="8">
    <source>
        <dbReference type="EMBL" id="HDN84963.1"/>
    </source>
</evidence>
<comment type="caution">
    <text evidence="7">Lacks conserved residue(s) required for the propagation of feature annotation.</text>
</comment>
<evidence type="ECO:0000256" key="2">
    <source>
        <dbReference type="ARBA" id="ARBA00009784"/>
    </source>
</evidence>
<protein>
    <recommendedName>
        <fullName evidence="7">UPF0056 membrane protein</fullName>
    </recommendedName>
</protein>
<dbReference type="Proteomes" id="UP000885660">
    <property type="component" value="Unassembled WGS sequence"/>
</dbReference>
<evidence type="ECO:0000256" key="5">
    <source>
        <dbReference type="ARBA" id="ARBA00022989"/>
    </source>
</evidence>
<dbReference type="EMBL" id="DRBC01000261">
    <property type="protein sequence ID" value="HDN84963.1"/>
    <property type="molecule type" value="Genomic_DNA"/>
</dbReference>
<dbReference type="GO" id="GO:0005886">
    <property type="term" value="C:plasma membrane"/>
    <property type="evidence" value="ECO:0007669"/>
    <property type="project" value="UniProtKB-SubCell"/>
</dbReference>
<evidence type="ECO:0000256" key="1">
    <source>
        <dbReference type="ARBA" id="ARBA00004651"/>
    </source>
</evidence>
<proteinExistence type="inferred from homology"/>
<comment type="similarity">
    <text evidence="2 7">Belongs to the UPF0056 (MarC) family.</text>
</comment>
<comment type="subcellular location">
    <subcellularLocation>
        <location evidence="1 7">Cell membrane</location>
        <topology evidence="1 7">Multi-pass membrane protein</topology>
    </subcellularLocation>
</comment>
<dbReference type="Pfam" id="PF01914">
    <property type="entry name" value="MarC"/>
    <property type="match status" value="1"/>
</dbReference>
<evidence type="ECO:0000256" key="3">
    <source>
        <dbReference type="ARBA" id="ARBA00022475"/>
    </source>
</evidence>
<dbReference type="InterPro" id="IPR002771">
    <property type="entry name" value="Multi_antbiot-R_MarC"/>
</dbReference>
<comment type="caution">
    <text evidence="8">The sequence shown here is derived from an EMBL/GenBank/DDBJ whole genome shotgun (WGS) entry which is preliminary data.</text>
</comment>
<gene>
    <name evidence="8" type="ORF">ENG47_04315</name>
</gene>
<keyword evidence="4 7" id="KW-0812">Transmembrane</keyword>